<accession>A0ABW3JJU3</accession>
<name>A0ABW3JJU3_9FLAO</name>
<feature type="chain" id="PRO_5046518744" evidence="2">
    <location>
        <begin position="19"/>
        <end position="350"/>
    </location>
</feature>
<dbReference type="Pfam" id="PF18962">
    <property type="entry name" value="Por_Secre_tail"/>
    <property type="match status" value="1"/>
</dbReference>
<proteinExistence type="predicted"/>
<reference evidence="5" key="1">
    <citation type="journal article" date="2019" name="Int. J. Syst. Evol. Microbiol.">
        <title>The Global Catalogue of Microorganisms (GCM) 10K type strain sequencing project: providing services to taxonomists for standard genome sequencing and annotation.</title>
        <authorList>
            <consortium name="The Broad Institute Genomics Platform"/>
            <consortium name="The Broad Institute Genome Sequencing Center for Infectious Disease"/>
            <person name="Wu L."/>
            <person name="Ma J."/>
        </authorList>
    </citation>
    <scope>NUCLEOTIDE SEQUENCE [LARGE SCALE GENOMIC DNA]</scope>
    <source>
        <strain evidence="5">CCUG 62414</strain>
    </source>
</reference>
<evidence type="ECO:0000313" key="4">
    <source>
        <dbReference type="EMBL" id="MFD0990788.1"/>
    </source>
</evidence>
<organism evidence="4 5">
    <name type="scientific">Mariniflexile jejuense</name>
    <dbReference type="NCBI Taxonomy" id="1173582"/>
    <lineage>
        <taxon>Bacteria</taxon>
        <taxon>Pseudomonadati</taxon>
        <taxon>Bacteroidota</taxon>
        <taxon>Flavobacteriia</taxon>
        <taxon>Flavobacteriales</taxon>
        <taxon>Flavobacteriaceae</taxon>
        <taxon>Mariniflexile</taxon>
    </lineage>
</organism>
<dbReference type="RefSeq" id="WP_379926432.1">
    <property type="nucleotide sequence ID" value="NZ_JBHTJI010000022.1"/>
</dbReference>
<gene>
    <name evidence="4" type="ORF">ACFQ1R_11820</name>
</gene>
<sequence>MKKILLFNLFLTTALSFGQVTLPYYEGFNYTVTADPNPLTTLVSVGGNLGPWLSTYTTNTNGDPFMVASPFWSGLPNQLAFSQTGEAIQFQGGSDDPVIPIPDQGSSGIIYSSFIFKVTDQSLVTDLAGGFIYSFGKVNSNSNGYNYCSAVYLRKVSETTFNVGVSETNSTSAAAWSPTVFNTGDDVFVVIAYDIANQLSKIWINPNISGLEPAPTVDTSADSSTGSRNNIVVVRLSLESNARTPTTILDEIRIGNTWQSVTGQAPLSVSENELASKLKIYPNPAKDVISIEANNVKISSVELYTLLGQKVKSQSSLKDNQLSVSDLSKGIYLLKINAEGSSTTKKIIIE</sequence>
<dbReference type="InterPro" id="IPR026444">
    <property type="entry name" value="Secre_tail"/>
</dbReference>
<evidence type="ECO:0000313" key="5">
    <source>
        <dbReference type="Proteomes" id="UP001597061"/>
    </source>
</evidence>
<keyword evidence="5" id="KW-1185">Reference proteome</keyword>
<keyword evidence="1 2" id="KW-0732">Signal</keyword>
<evidence type="ECO:0000256" key="1">
    <source>
        <dbReference type="ARBA" id="ARBA00022729"/>
    </source>
</evidence>
<evidence type="ECO:0000256" key="2">
    <source>
        <dbReference type="SAM" id="SignalP"/>
    </source>
</evidence>
<protein>
    <submittedName>
        <fullName evidence="4">T9SS type A sorting domain-containing protein</fullName>
    </submittedName>
</protein>
<feature type="domain" description="Secretion system C-terminal sorting" evidence="3">
    <location>
        <begin position="280"/>
        <end position="349"/>
    </location>
</feature>
<feature type="signal peptide" evidence="2">
    <location>
        <begin position="1"/>
        <end position="18"/>
    </location>
</feature>
<dbReference type="EMBL" id="JBHTJI010000022">
    <property type="protein sequence ID" value="MFD0990788.1"/>
    <property type="molecule type" value="Genomic_DNA"/>
</dbReference>
<dbReference type="Proteomes" id="UP001597061">
    <property type="component" value="Unassembled WGS sequence"/>
</dbReference>
<evidence type="ECO:0000259" key="3">
    <source>
        <dbReference type="Pfam" id="PF18962"/>
    </source>
</evidence>
<dbReference type="NCBIfam" id="TIGR04183">
    <property type="entry name" value="Por_Secre_tail"/>
    <property type="match status" value="1"/>
</dbReference>
<comment type="caution">
    <text evidence="4">The sequence shown here is derived from an EMBL/GenBank/DDBJ whole genome shotgun (WGS) entry which is preliminary data.</text>
</comment>